<comment type="similarity">
    <text evidence="2">Belongs to the MsrB Met sulfoxide reductase family.</text>
</comment>
<dbReference type="eggNOG" id="COG0229">
    <property type="taxonomic scope" value="Bacteria"/>
</dbReference>
<sequence>MPWIICFLIAFGLSLTSCGTAVKGQEASKMANDSLIDPQLIFDGKTIEKSEAEWQNQLTELEYKILRQKGTERAFTGALLDNKKTGTYCCKACALPLFKSAHKFDSGSGWPSFWDIFDPKNIEAQEEYGWTGKQIEIHCPRCKSHLGHVFDDGPKPTGLRYCINSACLQFVEQKK</sequence>
<dbReference type="SUPFAM" id="SSF51316">
    <property type="entry name" value="Mss4-like"/>
    <property type="match status" value="1"/>
</dbReference>
<name>H6L3F2_SAPGL</name>
<dbReference type="NCBIfam" id="TIGR00357">
    <property type="entry name" value="peptide-methionine (R)-S-oxide reductase MsrB"/>
    <property type="match status" value="1"/>
</dbReference>
<keyword evidence="4" id="KW-0479">Metal-binding</keyword>
<dbReference type="GO" id="GO:0030091">
    <property type="term" value="P:protein repair"/>
    <property type="evidence" value="ECO:0007669"/>
    <property type="project" value="InterPro"/>
</dbReference>
<dbReference type="InterPro" id="IPR002579">
    <property type="entry name" value="Met_Sox_Rdtase_MsrB_dom"/>
</dbReference>
<keyword evidence="6 9" id="KW-0560">Oxidoreductase</keyword>
<protein>
    <recommendedName>
        <fullName evidence="3">peptide-methionine (R)-S-oxide reductase</fullName>
        <ecNumber evidence="3">1.8.4.12</ecNumber>
    </recommendedName>
</protein>
<proteinExistence type="inferred from homology"/>
<evidence type="ECO:0000313" key="9">
    <source>
        <dbReference type="EMBL" id="AFC23799.1"/>
    </source>
</evidence>
<dbReference type="PANTHER" id="PTHR10173">
    <property type="entry name" value="METHIONINE SULFOXIDE REDUCTASE"/>
    <property type="match status" value="1"/>
</dbReference>
<evidence type="ECO:0000256" key="3">
    <source>
        <dbReference type="ARBA" id="ARBA00012499"/>
    </source>
</evidence>
<dbReference type="GO" id="GO:0006979">
    <property type="term" value="P:response to oxidative stress"/>
    <property type="evidence" value="ECO:0007669"/>
    <property type="project" value="InterPro"/>
</dbReference>
<dbReference type="GO" id="GO:0046872">
    <property type="term" value="F:metal ion binding"/>
    <property type="evidence" value="ECO:0007669"/>
    <property type="project" value="UniProtKB-KW"/>
</dbReference>
<evidence type="ECO:0000259" key="8">
    <source>
        <dbReference type="PROSITE" id="PS51790"/>
    </source>
</evidence>
<dbReference type="RefSeq" id="WP_015691448.1">
    <property type="nucleotide sequence ID" value="NC_016940.1"/>
</dbReference>
<comment type="catalytic activity">
    <reaction evidence="7">
        <text>L-methionyl-[protein] + [thioredoxin]-disulfide + H2O = L-methionyl-(R)-S-oxide-[protein] + [thioredoxin]-dithiol</text>
        <dbReference type="Rhea" id="RHEA:24164"/>
        <dbReference type="Rhea" id="RHEA-COMP:10698"/>
        <dbReference type="Rhea" id="RHEA-COMP:10700"/>
        <dbReference type="Rhea" id="RHEA-COMP:12313"/>
        <dbReference type="Rhea" id="RHEA-COMP:12314"/>
        <dbReference type="ChEBI" id="CHEBI:15377"/>
        <dbReference type="ChEBI" id="CHEBI:16044"/>
        <dbReference type="ChEBI" id="CHEBI:29950"/>
        <dbReference type="ChEBI" id="CHEBI:45764"/>
        <dbReference type="ChEBI" id="CHEBI:50058"/>
        <dbReference type="EC" id="1.8.4.12"/>
    </reaction>
</comment>
<dbReference type="InterPro" id="IPR028427">
    <property type="entry name" value="Met_Sox_Rdtase_MsrB"/>
</dbReference>
<evidence type="ECO:0000256" key="7">
    <source>
        <dbReference type="ARBA" id="ARBA00048488"/>
    </source>
</evidence>
<dbReference type="InterPro" id="IPR011057">
    <property type="entry name" value="Mss4-like_sf"/>
</dbReference>
<feature type="domain" description="MsrB" evidence="8">
    <location>
        <begin position="51"/>
        <end position="173"/>
    </location>
</feature>
<comment type="cofactor">
    <cofactor evidence="1">
        <name>Zn(2+)</name>
        <dbReference type="ChEBI" id="CHEBI:29105"/>
    </cofactor>
</comment>
<reference evidence="9 10" key="1">
    <citation type="journal article" date="2012" name="Stand. Genomic Sci.">
        <title>Complete genome sequencing and analysis of Saprospira grandis str. Lewin, a predatory marine bacterium.</title>
        <authorList>
            <person name="Saw J.H."/>
            <person name="Yuryev A."/>
            <person name="Kanbe M."/>
            <person name="Hou S."/>
            <person name="Young A.G."/>
            <person name="Aizawa S."/>
            <person name="Alam M."/>
        </authorList>
    </citation>
    <scope>NUCLEOTIDE SEQUENCE [LARGE SCALE GENOMIC DNA]</scope>
    <source>
        <strain evidence="9 10">Lewin</strain>
    </source>
</reference>
<gene>
    <name evidence="9" type="primary">msrB</name>
    <name evidence="9" type="ordered locus">SGRA_1064</name>
</gene>
<dbReference type="GO" id="GO:0005737">
    <property type="term" value="C:cytoplasm"/>
    <property type="evidence" value="ECO:0007669"/>
    <property type="project" value="TreeGrafter"/>
</dbReference>
<keyword evidence="5" id="KW-0862">Zinc</keyword>
<dbReference type="Proteomes" id="UP000007519">
    <property type="component" value="Chromosome"/>
</dbReference>
<dbReference type="STRING" id="984262.SGRA_1064"/>
<evidence type="ECO:0000256" key="5">
    <source>
        <dbReference type="ARBA" id="ARBA00022833"/>
    </source>
</evidence>
<dbReference type="OrthoDB" id="4174719at2"/>
<accession>H6L3F2</accession>
<organism evidence="9 10">
    <name type="scientific">Saprospira grandis (strain Lewin)</name>
    <dbReference type="NCBI Taxonomy" id="984262"/>
    <lineage>
        <taxon>Bacteria</taxon>
        <taxon>Pseudomonadati</taxon>
        <taxon>Bacteroidota</taxon>
        <taxon>Saprospiria</taxon>
        <taxon>Saprospirales</taxon>
        <taxon>Saprospiraceae</taxon>
        <taxon>Saprospira</taxon>
    </lineage>
</organism>
<evidence type="ECO:0000256" key="1">
    <source>
        <dbReference type="ARBA" id="ARBA00001947"/>
    </source>
</evidence>
<evidence type="ECO:0000256" key="2">
    <source>
        <dbReference type="ARBA" id="ARBA00007174"/>
    </source>
</evidence>
<dbReference type="KEGG" id="sgn:SGRA_1064"/>
<dbReference type="Pfam" id="PF01641">
    <property type="entry name" value="SelR"/>
    <property type="match status" value="1"/>
</dbReference>
<keyword evidence="10" id="KW-1185">Reference proteome</keyword>
<dbReference type="Gene3D" id="2.170.150.20">
    <property type="entry name" value="Peptide methionine sulfoxide reductase"/>
    <property type="match status" value="1"/>
</dbReference>
<dbReference type="EC" id="1.8.4.12" evidence="3"/>
<dbReference type="GO" id="GO:0033743">
    <property type="term" value="F:peptide-methionine (R)-S-oxide reductase activity"/>
    <property type="evidence" value="ECO:0007669"/>
    <property type="project" value="UniProtKB-EC"/>
</dbReference>
<dbReference type="FunFam" id="2.170.150.20:FF:000001">
    <property type="entry name" value="Peptide methionine sulfoxide reductase MsrB"/>
    <property type="match status" value="1"/>
</dbReference>
<evidence type="ECO:0000256" key="4">
    <source>
        <dbReference type="ARBA" id="ARBA00022723"/>
    </source>
</evidence>
<evidence type="ECO:0000313" key="10">
    <source>
        <dbReference type="Proteomes" id="UP000007519"/>
    </source>
</evidence>
<evidence type="ECO:0000256" key="6">
    <source>
        <dbReference type="ARBA" id="ARBA00023002"/>
    </source>
</evidence>
<dbReference type="PANTHER" id="PTHR10173:SF52">
    <property type="entry name" value="METHIONINE-R-SULFOXIDE REDUCTASE B1"/>
    <property type="match status" value="1"/>
</dbReference>
<dbReference type="PROSITE" id="PS51790">
    <property type="entry name" value="MSRB"/>
    <property type="match status" value="1"/>
</dbReference>
<dbReference type="EMBL" id="CP002831">
    <property type="protein sequence ID" value="AFC23799.1"/>
    <property type="molecule type" value="Genomic_DNA"/>
</dbReference>
<dbReference type="HOGENOM" id="CLU_031040_8_2_10"/>
<dbReference type="AlphaFoldDB" id="H6L3F2"/>